<dbReference type="GO" id="GO:0016787">
    <property type="term" value="F:hydrolase activity"/>
    <property type="evidence" value="ECO:0007669"/>
    <property type="project" value="UniProtKB-KW"/>
</dbReference>
<name>A0A930V9L4_9ACTN</name>
<dbReference type="PANTHER" id="PTHR43433:SF10">
    <property type="entry name" value="AB HYDROLASE-1 DOMAIN-CONTAINING PROTEIN"/>
    <property type="match status" value="1"/>
</dbReference>
<accession>A0A930V9L4</accession>
<keyword evidence="3" id="KW-1185">Reference proteome</keyword>
<dbReference type="Proteomes" id="UP000640489">
    <property type="component" value="Unassembled WGS sequence"/>
</dbReference>
<dbReference type="InterPro" id="IPR050471">
    <property type="entry name" value="AB_hydrolase"/>
</dbReference>
<organism evidence="2 3">
    <name type="scientific">Nocardioides islandensis</name>
    <dbReference type="NCBI Taxonomy" id="433663"/>
    <lineage>
        <taxon>Bacteria</taxon>
        <taxon>Bacillati</taxon>
        <taxon>Actinomycetota</taxon>
        <taxon>Actinomycetes</taxon>
        <taxon>Propionibacteriales</taxon>
        <taxon>Nocardioidaceae</taxon>
        <taxon>Nocardioides</taxon>
    </lineage>
</organism>
<comment type="caution">
    <text evidence="2">The sequence shown here is derived from an EMBL/GenBank/DDBJ whole genome shotgun (WGS) entry which is preliminary data.</text>
</comment>
<dbReference type="Pfam" id="PF00561">
    <property type="entry name" value="Abhydrolase_1"/>
    <property type="match status" value="1"/>
</dbReference>
<dbReference type="InterPro" id="IPR029058">
    <property type="entry name" value="AB_hydrolase_fold"/>
</dbReference>
<gene>
    <name evidence="2" type="ORF">ISU07_09880</name>
</gene>
<protein>
    <submittedName>
        <fullName evidence="2">Alpha/beta hydrolase</fullName>
    </submittedName>
</protein>
<feature type="domain" description="AB hydrolase-1" evidence="1">
    <location>
        <begin position="21"/>
        <end position="255"/>
    </location>
</feature>
<proteinExistence type="predicted"/>
<evidence type="ECO:0000259" key="1">
    <source>
        <dbReference type="Pfam" id="PF00561"/>
    </source>
</evidence>
<dbReference type="InterPro" id="IPR000073">
    <property type="entry name" value="AB_hydrolase_1"/>
</dbReference>
<sequence>MKVFLGDGRALRYWSTATPGPIVLVFHGTPDTRRIAMTGDQAAREAGVRLLSFNRPGYGSSTPTATTHTSVARDAAELMDIWGVGQAAVIGMSVGATYAAAFAATYPERTTALALVSAPDMQVTEAEGTVEEAMERLRPGFMEWRAKVDPDDEDDEALAARFLAELPEADADLLGRLGTGLVADAAWDALSKPDGYLRDAALLFREWDFDPSDVRAPTSIWVGELDDRAVAASSWWAERIPQATVERAPGTTHLATLLTQWPQILERLGTSSG</sequence>
<dbReference type="PRINTS" id="PR00111">
    <property type="entry name" value="ABHYDROLASE"/>
</dbReference>
<dbReference type="AlphaFoldDB" id="A0A930V9L4"/>
<dbReference type="Gene3D" id="3.40.50.1820">
    <property type="entry name" value="alpha/beta hydrolase"/>
    <property type="match status" value="1"/>
</dbReference>
<evidence type="ECO:0000313" key="3">
    <source>
        <dbReference type="Proteomes" id="UP000640489"/>
    </source>
</evidence>
<keyword evidence="2" id="KW-0378">Hydrolase</keyword>
<evidence type="ECO:0000313" key="2">
    <source>
        <dbReference type="EMBL" id="MBF4763434.1"/>
    </source>
</evidence>
<dbReference type="SUPFAM" id="SSF53474">
    <property type="entry name" value="alpha/beta-Hydrolases"/>
    <property type="match status" value="1"/>
</dbReference>
<dbReference type="RefSeq" id="WP_194706611.1">
    <property type="nucleotide sequence ID" value="NZ_JADKPN010000004.1"/>
</dbReference>
<dbReference type="PANTHER" id="PTHR43433">
    <property type="entry name" value="HYDROLASE, ALPHA/BETA FOLD FAMILY PROTEIN"/>
    <property type="match status" value="1"/>
</dbReference>
<reference evidence="2" key="1">
    <citation type="submission" date="2020-11" db="EMBL/GenBank/DDBJ databases">
        <title>Nocardioides sp. nov., isolated from Soil of Cynanchum wilfordii Hemsley rhizosphere.</title>
        <authorList>
            <person name="Lee J.-S."/>
            <person name="Suh M.K."/>
            <person name="Kim J.-S."/>
        </authorList>
    </citation>
    <scope>NUCLEOTIDE SEQUENCE</scope>
    <source>
        <strain evidence="2">KCTC 19275</strain>
    </source>
</reference>
<dbReference type="EMBL" id="JADKPN010000004">
    <property type="protein sequence ID" value="MBF4763434.1"/>
    <property type="molecule type" value="Genomic_DNA"/>
</dbReference>